<evidence type="ECO:0000256" key="1">
    <source>
        <dbReference type="SAM" id="Phobius"/>
    </source>
</evidence>
<feature type="transmembrane region" description="Helical" evidence="1">
    <location>
        <begin position="53"/>
        <end position="73"/>
    </location>
</feature>
<dbReference type="KEGG" id="aagg:ETAA8_28880"/>
<protein>
    <submittedName>
        <fullName evidence="2">Uncharacterized protein</fullName>
    </submittedName>
</protein>
<gene>
    <name evidence="2" type="ORF">ETAA8_28880</name>
</gene>
<evidence type="ECO:0000313" key="2">
    <source>
        <dbReference type="EMBL" id="QDU27797.1"/>
    </source>
</evidence>
<keyword evidence="1" id="KW-0812">Transmembrane</keyword>
<proteinExistence type="predicted"/>
<keyword evidence="1" id="KW-1133">Transmembrane helix</keyword>
<organism evidence="2 3">
    <name type="scientific">Anatilimnocola aggregata</name>
    <dbReference type="NCBI Taxonomy" id="2528021"/>
    <lineage>
        <taxon>Bacteria</taxon>
        <taxon>Pseudomonadati</taxon>
        <taxon>Planctomycetota</taxon>
        <taxon>Planctomycetia</taxon>
        <taxon>Pirellulales</taxon>
        <taxon>Pirellulaceae</taxon>
        <taxon>Anatilimnocola</taxon>
    </lineage>
</organism>
<keyword evidence="3" id="KW-1185">Reference proteome</keyword>
<accession>A0A517YC22</accession>
<feature type="transmembrane region" description="Helical" evidence="1">
    <location>
        <begin position="24"/>
        <end position="46"/>
    </location>
</feature>
<dbReference type="EMBL" id="CP036274">
    <property type="protein sequence ID" value="QDU27797.1"/>
    <property type="molecule type" value="Genomic_DNA"/>
</dbReference>
<evidence type="ECO:0000313" key="3">
    <source>
        <dbReference type="Proteomes" id="UP000315017"/>
    </source>
</evidence>
<sequence>MNESPPKPPAPRSTALAVNPTQQWIPWIMGGLLVWGAVLGLGAYLFGGEHAEIRGGIVFICALIFVSFWWMMLTARSWRKPKL</sequence>
<dbReference type="Proteomes" id="UP000315017">
    <property type="component" value="Chromosome"/>
</dbReference>
<keyword evidence="1" id="KW-0472">Membrane</keyword>
<dbReference type="RefSeq" id="WP_145089009.1">
    <property type="nucleotide sequence ID" value="NZ_CP036274.1"/>
</dbReference>
<name>A0A517YC22_9BACT</name>
<dbReference type="AlphaFoldDB" id="A0A517YC22"/>
<reference evidence="2 3" key="1">
    <citation type="submission" date="2019-02" db="EMBL/GenBank/DDBJ databases">
        <title>Deep-cultivation of Planctomycetes and their phenomic and genomic characterization uncovers novel biology.</title>
        <authorList>
            <person name="Wiegand S."/>
            <person name="Jogler M."/>
            <person name="Boedeker C."/>
            <person name="Pinto D."/>
            <person name="Vollmers J."/>
            <person name="Rivas-Marin E."/>
            <person name="Kohn T."/>
            <person name="Peeters S.H."/>
            <person name="Heuer A."/>
            <person name="Rast P."/>
            <person name="Oberbeckmann S."/>
            <person name="Bunk B."/>
            <person name="Jeske O."/>
            <person name="Meyerdierks A."/>
            <person name="Storesund J.E."/>
            <person name="Kallscheuer N."/>
            <person name="Luecker S."/>
            <person name="Lage O.M."/>
            <person name="Pohl T."/>
            <person name="Merkel B.J."/>
            <person name="Hornburger P."/>
            <person name="Mueller R.-W."/>
            <person name="Bruemmer F."/>
            <person name="Labrenz M."/>
            <person name="Spormann A.M."/>
            <person name="Op den Camp H."/>
            <person name="Overmann J."/>
            <person name="Amann R."/>
            <person name="Jetten M.S.M."/>
            <person name="Mascher T."/>
            <person name="Medema M.H."/>
            <person name="Devos D.P."/>
            <person name="Kaster A.-K."/>
            <person name="Ovreas L."/>
            <person name="Rohde M."/>
            <person name="Galperin M.Y."/>
            <person name="Jogler C."/>
        </authorList>
    </citation>
    <scope>NUCLEOTIDE SEQUENCE [LARGE SCALE GENOMIC DNA]</scope>
    <source>
        <strain evidence="2 3">ETA_A8</strain>
    </source>
</reference>